<protein>
    <submittedName>
        <fullName evidence="2">Uncharacterized protein</fullName>
    </submittedName>
</protein>
<dbReference type="EMBL" id="BGZK01001651">
    <property type="protein sequence ID" value="GBP83967.1"/>
    <property type="molecule type" value="Genomic_DNA"/>
</dbReference>
<name>A0A4C1ZBH9_EUMVA</name>
<dbReference type="OrthoDB" id="7468522at2759"/>
<accession>A0A4C1ZBH9</accession>
<organism evidence="2 3">
    <name type="scientific">Eumeta variegata</name>
    <name type="common">Bagworm moth</name>
    <name type="synonym">Eumeta japonica</name>
    <dbReference type="NCBI Taxonomy" id="151549"/>
    <lineage>
        <taxon>Eukaryota</taxon>
        <taxon>Metazoa</taxon>
        <taxon>Ecdysozoa</taxon>
        <taxon>Arthropoda</taxon>
        <taxon>Hexapoda</taxon>
        <taxon>Insecta</taxon>
        <taxon>Pterygota</taxon>
        <taxon>Neoptera</taxon>
        <taxon>Endopterygota</taxon>
        <taxon>Lepidoptera</taxon>
        <taxon>Glossata</taxon>
        <taxon>Ditrysia</taxon>
        <taxon>Tineoidea</taxon>
        <taxon>Psychidae</taxon>
        <taxon>Oiketicinae</taxon>
        <taxon>Eumeta</taxon>
    </lineage>
</organism>
<dbReference type="Proteomes" id="UP000299102">
    <property type="component" value="Unassembled WGS sequence"/>
</dbReference>
<evidence type="ECO:0000313" key="2">
    <source>
        <dbReference type="EMBL" id="GBP83967.1"/>
    </source>
</evidence>
<proteinExistence type="predicted"/>
<dbReference type="AlphaFoldDB" id="A0A4C1ZBH9"/>
<sequence length="144" mass="16637">MKKLVAFVNSSVKTDRVSIDAHGSRLKSLCETQWLEQHDGYFQFQGDSSDTKDVLLSKQENADEIFHNLFIETQDLAVKLGTDIKVLHNVPLQRMIKKWDKATDSLIVTLRENSSEDSDEYENNSDDESDDEDDRETEINFDDY</sequence>
<evidence type="ECO:0000256" key="1">
    <source>
        <dbReference type="SAM" id="MobiDB-lite"/>
    </source>
</evidence>
<gene>
    <name evidence="2" type="ORF">EVAR_62409_1</name>
</gene>
<keyword evidence="3" id="KW-1185">Reference proteome</keyword>
<reference evidence="2 3" key="1">
    <citation type="journal article" date="2019" name="Commun. Biol.">
        <title>The bagworm genome reveals a unique fibroin gene that provides high tensile strength.</title>
        <authorList>
            <person name="Kono N."/>
            <person name="Nakamura H."/>
            <person name="Ohtoshi R."/>
            <person name="Tomita M."/>
            <person name="Numata K."/>
            <person name="Arakawa K."/>
        </authorList>
    </citation>
    <scope>NUCLEOTIDE SEQUENCE [LARGE SCALE GENOMIC DNA]</scope>
</reference>
<evidence type="ECO:0000313" key="3">
    <source>
        <dbReference type="Proteomes" id="UP000299102"/>
    </source>
</evidence>
<feature type="region of interest" description="Disordered" evidence="1">
    <location>
        <begin position="111"/>
        <end position="144"/>
    </location>
</feature>
<feature type="compositionally biased region" description="Acidic residues" evidence="1">
    <location>
        <begin position="115"/>
        <end position="144"/>
    </location>
</feature>
<comment type="caution">
    <text evidence="2">The sequence shown here is derived from an EMBL/GenBank/DDBJ whole genome shotgun (WGS) entry which is preliminary data.</text>
</comment>